<sequence length="182" mass="21680">MSDKYSDRHFDDYSDKYRDRHADDLYEDRREERYEDVRLPYSERHVPGVNDLMSGGLGYGSSTSRDRSHLYEDMDKAYSTKATIRKWYDSELYPRENAPYLSHASAQKLRVSAYEDDEEVGRDVWKLRDEARQKVSLDNYNSSKALRRNDIDSRDLVLPAQQFQILQSLLPRRRSFCDREQC</sequence>
<dbReference type="RefSeq" id="XP_013311573.1">
    <property type="nucleotide sequence ID" value="XM_013456119.1"/>
</dbReference>
<reference evidence="1 2" key="1">
    <citation type="submission" date="2015-01" db="EMBL/GenBank/DDBJ databases">
        <title>The Genome Sequence of Exophiala xenobiotica CBS118157.</title>
        <authorList>
            <consortium name="The Broad Institute Genomics Platform"/>
            <person name="Cuomo C."/>
            <person name="de Hoog S."/>
            <person name="Gorbushina A."/>
            <person name="Stielow B."/>
            <person name="Teixiera M."/>
            <person name="Abouelleil A."/>
            <person name="Chapman S.B."/>
            <person name="Priest M."/>
            <person name="Young S.K."/>
            <person name="Wortman J."/>
            <person name="Nusbaum C."/>
            <person name="Birren B."/>
        </authorList>
    </citation>
    <scope>NUCLEOTIDE SEQUENCE [LARGE SCALE GENOMIC DNA]</scope>
    <source>
        <strain evidence="1 2">CBS 118157</strain>
    </source>
</reference>
<organism evidence="1 2">
    <name type="scientific">Exophiala xenobiotica</name>
    <dbReference type="NCBI Taxonomy" id="348802"/>
    <lineage>
        <taxon>Eukaryota</taxon>
        <taxon>Fungi</taxon>
        <taxon>Dikarya</taxon>
        <taxon>Ascomycota</taxon>
        <taxon>Pezizomycotina</taxon>
        <taxon>Eurotiomycetes</taxon>
        <taxon>Chaetothyriomycetidae</taxon>
        <taxon>Chaetothyriales</taxon>
        <taxon>Herpotrichiellaceae</taxon>
        <taxon>Exophiala</taxon>
    </lineage>
</organism>
<evidence type="ECO:0000313" key="1">
    <source>
        <dbReference type="EMBL" id="KIW50989.1"/>
    </source>
</evidence>
<protein>
    <submittedName>
        <fullName evidence="1">Uncharacterized protein</fullName>
    </submittedName>
</protein>
<keyword evidence="2" id="KW-1185">Reference proteome</keyword>
<evidence type="ECO:0000313" key="2">
    <source>
        <dbReference type="Proteomes" id="UP000054342"/>
    </source>
</evidence>
<proteinExistence type="predicted"/>
<accession>A0A0D2ET58</accession>
<dbReference type="GeneID" id="25331663"/>
<dbReference type="OrthoDB" id="10426624at2759"/>
<name>A0A0D2ET58_9EURO</name>
<gene>
    <name evidence="1" type="ORF">PV05_09755</name>
</gene>
<dbReference type="AlphaFoldDB" id="A0A0D2ET58"/>
<dbReference type="EMBL" id="KN847322">
    <property type="protein sequence ID" value="KIW50989.1"/>
    <property type="molecule type" value="Genomic_DNA"/>
</dbReference>
<dbReference type="Proteomes" id="UP000054342">
    <property type="component" value="Unassembled WGS sequence"/>
</dbReference>
<dbReference type="HOGENOM" id="CLU_1482015_0_0_1"/>